<sequence>MESTMEGECLCKAVKVRVNDNELFSRRRGHLCHCSNCRKVAGGIFGVNLLIEKDKVEFPNGKGGLKVYEDPDTLSGTPVNRNFCGTCGCPIFSQTPLYEGKLILKLGLYPDLPEPEWESFVKDAQKWEKPFEGTIQYKDKSKGEKMPGSI</sequence>
<name>A0A9W9CXJ9_9PEZI</name>
<keyword evidence="4" id="KW-0456">Lyase</keyword>
<dbReference type="Pfam" id="PF04828">
    <property type="entry name" value="GFA"/>
    <property type="match status" value="1"/>
</dbReference>
<keyword evidence="3" id="KW-0862">Zinc</keyword>
<comment type="caution">
    <text evidence="6">The sequence shown here is derived from an EMBL/GenBank/DDBJ whole genome shotgun (WGS) entry which is preliminary data.</text>
</comment>
<evidence type="ECO:0000256" key="1">
    <source>
        <dbReference type="ARBA" id="ARBA00005495"/>
    </source>
</evidence>
<protein>
    <recommendedName>
        <fullName evidence="5">CENP-V/GFA domain-containing protein</fullName>
    </recommendedName>
</protein>
<gene>
    <name evidence="6" type="ORF">N0V93_002322</name>
</gene>
<evidence type="ECO:0000313" key="6">
    <source>
        <dbReference type="EMBL" id="KAJ4393115.1"/>
    </source>
</evidence>
<dbReference type="InterPro" id="IPR006913">
    <property type="entry name" value="CENP-V/GFA"/>
</dbReference>
<dbReference type="PROSITE" id="PS51891">
    <property type="entry name" value="CENP_V_GFA"/>
    <property type="match status" value="1"/>
</dbReference>
<dbReference type="EMBL" id="JAPEVB010000002">
    <property type="protein sequence ID" value="KAJ4393115.1"/>
    <property type="molecule type" value="Genomic_DNA"/>
</dbReference>
<dbReference type="Proteomes" id="UP001140453">
    <property type="component" value="Unassembled WGS sequence"/>
</dbReference>
<accession>A0A9W9CXJ9</accession>
<evidence type="ECO:0000256" key="3">
    <source>
        <dbReference type="ARBA" id="ARBA00022833"/>
    </source>
</evidence>
<proteinExistence type="inferred from homology"/>
<dbReference type="Gene3D" id="3.90.1590.10">
    <property type="entry name" value="glutathione-dependent formaldehyde- activating enzyme (gfa)"/>
    <property type="match status" value="1"/>
</dbReference>
<organism evidence="6 7">
    <name type="scientific">Gnomoniopsis smithogilvyi</name>
    <dbReference type="NCBI Taxonomy" id="1191159"/>
    <lineage>
        <taxon>Eukaryota</taxon>
        <taxon>Fungi</taxon>
        <taxon>Dikarya</taxon>
        <taxon>Ascomycota</taxon>
        <taxon>Pezizomycotina</taxon>
        <taxon>Sordariomycetes</taxon>
        <taxon>Sordariomycetidae</taxon>
        <taxon>Diaporthales</taxon>
        <taxon>Gnomoniaceae</taxon>
        <taxon>Gnomoniopsis</taxon>
    </lineage>
</organism>
<dbReference type="OrthoDB" id="9985472at2759"/>
<keyword evidence="7" id="KW-1185">Reference proteome</keyword>
<dbReference type="PANTHER" id="PTHR33337">
    <property type="entry name" value="GFA DOMAIN-CONTAINING PROTEIN"/>
    <property type="match status" value="1"/>
</dbReference>
<evidence type="ECO:0000256" key="4">
    <source>
        <dbReference type="ARBA" id="ARBA00023239"/>
    </source>
</evidence>
<evidence type="ECO:0000256" key="2">
    <source>
        <dbReference type="ARBA" id="ARBA00022723"/>
    </source>
</evidence>
<dbReference type="SUPFAM" id="SSF51316">
    <property type="entry name" value="Mss4-like"/>
    <property type="match status" value="1"/>
</dbReference>
<dbReference type="PANTHER" id="PTHR33337:SF43">
    <property type="entry name" value="CENP-V_GFA DOMAIN-CONTAINING PROTEIN"/>
    <property type="match status" value="1"/>
</dbReference>
<dbReference type="InterPro" id="IPR011057">
    <property type="entry name" value="Mss4-like_sf"/>
</dbReference>
<feature type="domain" description="CENP-V/GFA" evidence="5">
    <location>
        <begin position="5"/>
        <end position="128"/>
    </location>
</feature>
<dbReference type="AlphaFoldDB" id="A0A9W9CXJ9"/>
<evidence type="ECO:0000259" key="5">
    <source>
        <dbReference type="PROSITE" id="PS51891"/>
    </source>
</evidence>
<dbReference type="GO" id="GO:0016846">
    <property type="term" value="F:carbon-sulfur lyase activity"/>
    <property type="evidence" value="ECO:0007669"/>
    <property type="project" value="InterPro"/>
</dbReference>
<comment type="similarity">
    <text evidence="1">Belongs to the Gfa family.</text>
</comment>
<evidence type="ECO:0000313" key="7">
    <source>
        <dbReference type="Proteomes" id="UP001140453"/>
    </source>
</evidence>
<keyword evidence="2" id="KW-0479">Metal-binding</keyword>
<reference evidence="6" key="1">
    <citation type="submission" date="2022-10" db="EMBL/GenBank/DDBJ databases">
        <title>Tapping the CABI collections for fungal endophytes: first genome assemblies for Collariella, Neodidymelliopsis, Ascochyta clinopodiicola, Didymella pomorum, Didymosphaeria variabile, Neocosmospora piperis and Neocucurbitaria cava.</title>
        <authorList>
            <person name="Hill R."/>
        </authorList>
    </citation>
    <scope>NUCLEOTIDE SEQUENCE</scope>
    <source>
        <strain evidence="6">IMI 355082</strain>
    </source>
</reference>
<dbReference type="GO" id="GO:0046872">
    <property type="term" value="F:metal ion binding"/>
    <property type="evidence" value="ECO:0007669"/>
    <property type="project" value="UniProtKB-KW"/>
</dbReference>